<proteinExistence type="predicted"/>
<accession>A0A238K2P2</accession>
<dbReference type="OrthoDB" id="9806592at2"/>
<sequence length="202" mass="21787">MGYSGGASAPSGHQVVNYSMSYGLSASWSQTEADELVKLLTSNPEMSDGTAVFDASRGNVGAAGMPSVAALTSTRQTMRTRKGMDGKTIIAVAPRYLLVSAALETEAEKVLASIQPNKSEDVNPFGGKLSLLVEPRLPDDFWYVFADPARLAAMQYAYLSAAQGVQIQRTEAWDTLGMKFRAFLDFGSGWLDWRPVHQVPTA</sequence>
<protein>
    <recommendedName>
        <fullName evidence="3">Mu-like prophage major head subunit gpT</fullName>
    </recommendedName>
</protein>
<evidence type="ECO:0000313" key="2">
    <source>
        <dbReference type="Proteomes" id="UP000203464"/>
    </source>
</evidence>
<dbReference type="Pfam" id="PF25209">
    <property type="entry name" value="Phage_capsid_4"/>
    <property type="match status" value="1"/>
</dbReference>
<dbReference type="EMBL" id="FXYD01000002">
    <property type="protein sequence ID" value="SMX37159.1"/>
    <property type="molecule type" value="Genomic_DNA"/>
</dbReference>
<organism evidence="1 2">
    <name type="scientific">Octadecabacter ascidiaceicola</name>
    <dbReference type="NCBI Taxonomy" id="1655543"/>
    <lineage>
        <taxon>Bacteria</taxon>
        <taxon>Pseudomonadati</taxon>
        <taxon>Pseudomonadota</taxon>
        <taxon>Alphaproteobacteria</taxon>
        <taxon>Rhodobacterales</taxon>
        <taxon>Roseobacteraceae</taxon>
        <taxon>Octadecabacter</taxon>
    </lineage>
</organism>
<evidence type="ECO:0008006" key="3">
    <source>
        <dbReference type="Google" id="ProtNLM"/>
    </source>
</evidence>
<dbReference type="AlphaFoldDB" id="A0A238K2P2"/>
<name>A0A238K2P2_9RHOB</name>
<reference evidence="2" key="1">
    <citation type="submission" date="2017-05" db="EMBL/GenBank/DDBJ databases">
        <authorList>
            <person name="Rodrigo-Torres L."/>
            <person name="Arahal R. D."/>
            <person name="Lucena T."/>
        </authorList>
    </citation>
    <scope>NUCLEOTIDE SEQUENCE [LARGE SCALE GENOMIC DNA]</scope>
    <source>
        <strain evidence="2">CECT 8868</strain>
    </source>
</reference>
<keyword evidence="2" id="KW-1185">Reference proteome</keyword>
<gene>
    <name evidence="1" type="ORF">OCA8868_01303</name>
</gene>
<dbReference type="Proteomes" id="UP000203464">
    <property type="component" value="Unassembled WGS sequence"/>
</dbReference>
<dbReference type="RefSeq" id="WP_143849553.1">
    <property type="nucleotide sequence ID" value="NZ_FXYD01000002.1"/>
</dbReference>
<evidence type="ECO:0000313" key="1">
    <source>
        <dbReference type="EMBL" id="SMX37159.1"/>
    </source>
</evidence>